<accession>A0A645DKJ5</accession>
<evidence type="ECO:0000313" key="2">
    <source>
        <dbReference type="EMBL" id="MPM89771.1"/>
    </source>
</evidence>
<organism evidence="2">
    <name type="scientific">bioreactor metagenome</name>
    <dbReference type="NCBI Taxonomy" id="1076179"/>
    <lineage>
        <taxon>unclassified sequences</taxon>
        <taxon>metagenomes</taxon>
        <taxon>ecological metagenomes</taxon>
    </lineage>
</organism>
<dbReference type="EMBL" id="VSSQ01037151">
    <property type="protein sequence ID" value="MPM89771.1"/>
    <property type="molecule type" value="Genomic_DNA"/>
</dbReference>
<sequence length="123" mass="14508">MEKIEVVGRLNKRIIDEFNLNINENQEIFCGQSNREHMKSEHPEDYDKYGEYIEEIINNPTYIAKHPKKSSIEYIKVYITDKDEHVLVAVRATGKGKLFARTLFVMDPIKVEKYKNKNALILY</sequence>
<dbReference type="InterPro" id="IPR041301">
    <property type="entry name" value="PBECR3"/>
</dbReference>
<name>A0A645DKJ5_9ZZZZ</name>
<feature type="domain" description="Phage-Barnase-EndoU-ColicinE5/D-RelE like nuclease 3" evidence="1">
    <location>
        <begin position="6"/>
        <end position="112"/>
    </location>
</feature>
<gene>
    <name evidence="2" type="ORF">SDC9_136883</name>
</gene>
<protein>
    <recommendedName>
        <fullName evidence="1">Phage-Barnase-EndoU-ColicinE5/D-RelE like nuclease 3 domain-containing protein</fullName>
    </recommendedName>
</protein>
<proteinExistence type="predicted"/>
<evidence type="ECO:0000259" key="1">
    <source>
        <dbReference type="Pfam" id="PF18812"/>
    </source>
</evidence>
<dbReference type="AlphaFoldDB" id="A0A645DKJ5"/>
<comment type="caution">
    <text evidence="2">The sequence shown here is derived from an EMBL/GenBank/DDBJ whole genome shotgun (WGS) entry which is preliminary data.</text>
</comment>
<reference evidence="2" key="1">
    <citation type="submission" date="2019-08" db="EMBL/GenBank/DDBJ databases">
        <authorList>
            <person name="Kucharzyk K."/>
            <person name="Murdoch R.W."/>
            <person name="Higgins S."/>
            <person name="Loffler F."/>
        </authorList>
    </citation>
    <scope>NUCLEOTIDE SEQUENCE</scope>
</reference>
<dbReference type="Pfam" id="PF18812">
    <property type="entry name" value="PBECR3"/>
    <property type="match status" value="1"/>
</dbReference>